<evidence type="ECO:0000313" key="2">
    <source>
        <dbReference type="EMBL" id="PLB52766.1"/>
    </source>
</evidence>
<dbReference type="GeneID" id="36550015"/>
<dbReference type="Proteomes" id="UP000234275">
    <property type="component" value="Unassembled WGS sequence"/>
</dbReference>
<keyword evidence="3" id="KW-1185">Reference proteome</keyword>
<dbReference type="OrthoDB" id="3557178at2759"/>
<feature type="region of interest" description="Disordered" evidence="1">
    <location>
        <begin position="118"/>
        <end position="160"/>
    </location>
</feature>
<dbReference type="EMBL" id="MSFO01000002">
    <property type="protein sequence ID" value="PLB52766.1"/>
    <property type="molecule type" value="Genomic_DNA"/>
</dbReference>
<dbReference type="VEuPathDB" id="FungiDB:P170DRAFT_111958"/>
<accession>A0A2I2GIQ7</accession>
<dbReference type="AlphaFoldDB" id="A0A2I2GIQ7"/>
<comment type="caution">
    <text evidence="2">The sequence shown here is derived from an EMBL/GenBank/DDBJ whole genome shotgun (WGS) entry which is preliminary data.</text>
</comment>
<dbReference type="RefSeq" id="XP_024708068.1">
    <property type="nucleotide sequence ID" value="XM_024842320.1"/>
</dbReference>
<sequence>MDGIMGQTTAVNTSIQSDSGFIGWYLGPSTTQALMDPATWTTSGRYARGCSANDTCAYATNCQDNRITYDNGKICACPTCRTMTIFQTAPYETPSASNVFCANYWVAFTIFRKLPATTTSSEPSTITTAASTSSTTLPSATASSTALPEPDASPTGSSNSNQAWIAGPVVGSIAAVATIAAFYRPKSPTTRCTDTRDGCIE</sequence>
<evidence type="ECO:0000313" key="3">
    <source>
        <dbReference type="Proteomes" id="UP000234275"/>
    </source>
</evidence>
<feature type="compositionally biased region" description="Low complexity" evidence="1">
    <location>
        <begin position="118"/>
        <end position="150"/>
    </location>
</feature>
<gene>
    <name evidence="2" type="ORF">P170DRAFT_111958</name>
</gene>
<proteinExistence type="predicted"/>
<protein>
    <submittedName>
        <fullName evidence="2">Uncharacterized protein</fullName>
    </submittedName>
</protein>
<organism evidence="2 3">
    <name type="scientific">Aspergillus steynii IBT 23096</name>
    <dbReference type="NCBI Taxonomy" id="1392250"/>
    <lineage>
        <taxon>Eukaryota</taxon>
        <taxon>Fungi</taxon>
        <taxon>Dikarya</taxon>
        <taxon>Ascomycota</taxon>
        <taxon>Pezizomycotina</taxon>
        <taxon>Eurotiomycetes</taxon>
        <taxon>Eurotiomycetidae</taxon>
        <taxon>Eurotiales</taxon>
        <taxon>Aspergillaceae</taxon>
        <taxon>Aspergillus</taxon>
        <taxon>Aspergillus subgen. Circumdati</taxon>
    </lineage>
</organism>
<reference evidence="2 3" key="1">
    <citation type="submission" date="2016-12" db="EMBL/GenBank/DDBJ databases">
        <title>The genomes of Aspergillus section Nigri reveals drivers in fungal speciation.</title>
        <authorList>
            <consortium name="DOE Joint Genome Institute"/>
            <person name="Vesth T.C."/>
            <person name="Nybo J."/>
            <person name="Theobald S."/>
            <person name="Brandl J."/>
            <person name="Frisvad J.C."/>
            <person name="Nielsen K.F."/>
            <person name="Lyhne E.K."/>
            <person name="Kogle M.E."/>
            <person name="Kuo A."/>
            <person name="Riley R."/>
            <person name="Clum A."/>
            <person name="Nolan M."/>
            <person name="Lipzen A."/>
            <person name="Salamov A."/>
            <person name="Henrissat B."/>
            <person name="Wiebenga A."/>
            <person name="De Vries R.P."/>
            <person name="Grigoriev I.V."/>
            <person name="Mortensen U.H."/>
            <person name="Andersen M.R."/>
            <person name="Baker S.E."/>
        </authorList>
    </citation>
    <scope>NUCLEOTIDE SEQUENCE [LARGE SCALE GENOMIC DNA]</scope>
    <source>
        <strain evidence="2 3">IBT 23096</strain>
    </source>
</reference>
<name>A0A2I2GIQ7_9EURO</name>
<evidence type="ECO:0000256" key="1">
    <source>
        <dbReference type="SAM" id="MobiDB-lite"/>
    </source>
</evidence>
<dbReference type="STRING" id="1392250.A0A2I2GIQ7"/>